<keyword evidence="2" id="KW-1185">Reference proteome</keyword>
<dbReference type="EC" id="2.3.1.16" evidence="1"/>
<dbReference type="Proteomes" id="UP001149860">
    <property type="component" value="Chromosome"/>
</dbReference>
<name>A0ACD5DF23_9LACO</name>
<protein>
    <submittedName>
        <fullName evidence="1">Acetyl-CoA C-acyltransferase</fullName>
        <ecNumber evidence="1">2.3.1.16</ecNumber>
    </submittedName>
</protein>
<evidence type="ECO:0000313" key="2">
    <source>
        <dbReference type="Proteomes" id="UP001149860"/>
    </source>
</evidence>
<dbReference type="EMBL" id="CP168151">
    <property type="protein sequence ID" value="XFD39724.1"/>
    <property type="molecule type" value="Genomic_DNA"/>
</dbReference>
<keyword evidence="1" id="KW-0012">Acyltransferase</keyword>
<sequence>MTKSYIIEAKRTPIGKFGGSLSGYSAEQLGTIATKEVIKSLSIKPNQIDQVIFGNAVQAGNGQNIARQIEINSSIPNSKTAFTVNQVCGSGMKAIHQAYSAIQLNEAQNIIAGGTESMSNAPFYNRNVRFGSKFGSINLIDGLEYDGLTDAFSHKSMGVTAENVADQFNVTRQEQDEYSLNSHKKASLATTSGYFNNEIIPITSGNTTLIQDEGIRFDTNLEKLAKLKPSFIENGTVTAGNSAPINDGASALLVSSEESIKENHLNPIAEIIGYSEVGIDPQIMGYAPYYAISNLLEKLKMTISDIDLFEINEAFASQSIAVSRDLQIPDNKLNISGGALALGHPLGDSGARIITTLINNLHRENKTYGIASLCMGGGMGAAIAIKAV</sequence>
<evidence type="ECO:0000313" key="1">
    <source>
        <dbReference type="EMBL" id="XFD39724.1"/>
    </source>
</evidence>
<accession>A0ACD5DF23</accession>
<gene>
    <name evidence="1" type="ORF">O0236_000005</name>
</gene>
<organism evidence="1 2">
    <name type="scientific">Lentilactobacillus terminaliae</name>
    <dbReference type="NCBI Taxonomy" id="3003483"/>
    <lineage>
        <taxon>Bacteria</taxon>
        <taxon>Bacillati</taxon>
        <taxon>Bacillota</taxon>
        <taxon>Bacilli</taxon>
        <taxon>Lactobacillales</taxon>
        <taxon>Lactobacillaceae</taxon>
        <taxon>Lentilactobacillus</taxon>
    </lineage>
</organism>
<proteinExistence type="predicted"/>
<reference evidence="1" key="1">
    <citation type="submission" date="2024-08" db="EMBL/GenBank/DDBJ databases">
        <title>Lentilactobacillus sp. nov., isolated from tree bark.</title>
        <authorList>
            <person name="Phuengjayaem S."/>
            <person name="Tanasupawat S."/>
        </authorList>
    </citation>
    <scope>NUCLEOTIDE SEQUENCE</scope>
    <source>
        <strain evidence="1">SPB1-3</strain>
    </source>
</reference>
<keyword evidence="1" id="KW-0808">Transferase</keyword>